<dbReference type="RefSeq" id="WP_084612880.1">
    <property type="nucleotide sequence ID" value="NZ_CDGG01000001.1"/>
</dbReference>
<accession>A0A0A1MQ60</accession>
<sequence>MRLKIALRGNLIIQTTKSAFECFVVLSYIIFIVLFLIIGISMMFGAPESITNLLQIIAAWSSTFAFIILFKKIYPGLRLKDFVKQQFAPKVKFSVLSSVFILQIIIIGITIFLLSTSTTSTEGAAISYTSMGILSLVFFDQFVRGPLGEELGWRGYALNELQKKHSPLSAAFIIGVLWGFWHMPLWFASGYTGIDLIKYIVLFMIGIISFSIIVTLFYNLNKNLLIPIVAHQIFNFSLVIIRGDLLDILVYVMLFYFVVALLFVVINPKHILYKKSI</sequence>
<feature type="transmembrane region" description="Helical" evidence="1">
    <location>
        <begin position="199"/>
        <end position="217"/>
    </location>
</feature>
<dbReference type="GO" id="GO:0080120">
    <property type="term" value="P:CAAX-box protein maturation"/>
    <property type="evidence" value="ECO:0007669"/>
    <property type="project" value="UniProtKB-ARBA"/>
</dbReference>
<feature type="transmembrane region" description="Helical" evidence="1">
    <location>
        <begin position="20"/>
        <end position="44"/>
    </location>
</feature>
<keyword evidence="1" id="KW-1133">Transmembrane helix</keyword>
<evidence type="ECO:0000256" key="1">
    <source>
        <dbReference type="SAM" id="Phobius"/>
    </source>
</evidence>
<keyword evidence="1" id="KW-0472">Membrane</keyword>
<dbReference type="OrthoDB" id="9777755at2"/>
<dbReference type="Pfam" id="PF02517">
    <property type="entry name" value="Rce1-like"/>
    <property type="match status" value="1"/>
</dbReference>
<keyword evidence="4" id="KW-1185">Reference proteome</keyword>
<feature type="transmembrane region" description="Helical" evidence="1">
    <location>
        <begin position="168"/>
        <end position="187"/>
    </location>
</feature>
<dbReference type="STRING" id="545501.BN997_01605"/>
<keyword evidence="3" id="KW-0645">Protease</keyword>
<gene>
    <name evidence="3" type="ORF">BN997_01605</name>
</gene>
<reference evidence="3 4" key="1">
    <citation type="submission" date="2014-11" db="EMBL/GenBank/DDBJ databases">
        <authorList>
            <person name="Urmite Genomes Urmite Genomes"/>
        </authorList>
    </citation>
    <scope>NUCLEOTIDE SEQUENCE [LARGE SCALE GENOMIC DNA]</scope>
    <source>
        <strain evidence="3 4">Oc5</strain>
    </source>
</reference>
<dbReference type="GO" id="GO:0006508">
    <property type="term" value="P:proteolysis"/>
    <property type="evidence" value="ECO:0007669"/>
    <property type="project" value="UniProtKB-KW"/>
</dbReference>
<evidence type="ECO:0000259" key="2">
    <source>
        <dbReference type="Pfam" id="PF02517"/>
    </source>
</evidence>
<dbReference type="InterPro" id="IPR042150">
    <property type="entry name" value="MmRce1-like"/>
</dbReference>
<dbReference type="GO" id="GO:0004175">
    <property type="term" value="F:endopeptidase activity"/>
    <property type="evidence" value="ECO:0007669"/>
    <property type="project" value="UniProtKB-ARBA"/>
</dbReference>
<dbReference type="EMBL" id="CDGG01000001">
    <property type="protein sequence ID" value="CEI81752.1"/>
    <property type="molecule type" value="Genomic_DNA"/>
</dbReference>
<proteinExistence type="predicted"/>
<feature type="transmembrane region" description="Helical" evidence="1">
    <location>
        <begin position="248"/>
        <end position="266"/>
    </location>
</feature>
<dbReference type="AlphaFoldDB" id="A0A0A1MQ60"/>
<evidence type="ECO:0000313" key="4">
    <source>
        <dbReference type="Proteomes" id="UP000040453"/>
    </source>
</evidence>
<dbReference type="InterPro" id="IPR003675">
    <property type="entry name" value="Rce1/LyrA-like_dom"/>
</dbReference>
<feature type="transmembrane region" description="Helical" evidence="1">
    <location>
        <begin position="91"/>
        <end position="114"/>
    </location>
</feature>
<protein>
    <submittedName>
        <fullName evidence="3">CAAX amino terminal protease self-immunity</fullName>
    </submittedName>
</protein>
<keyword evidence="3" id="KW-0378">Hydrolase</keyword>
<name>A0A0A1MQ60_9BACI</name>
<evidence type="ECO:0000313" key="3">
    <source>
        <dbReference type="EMBL" id="CEI81752.1"/>
    </source>
</evidence>
<keyword evidence="1" id="KW-0812">Transmembrane</keyword>
<dbReference type="PANTHER" id="PTHR35797:SF1">
    <property type="entry name" value="PROTEASE"/>
    <property type="match status" value="1"/>
</dbReference>
<feature type="domain" description="CAAX prenyl protease 2/Lysostaphin resistance protein A-like" evidence="2">
    <location>
        <begin position="137"/>
        <end position="236"/>
    </location>
</feature>
<organism evidence="3 4">
    <name type="scientific">Oceanobacillus oncorhynchi</name>
    <dbReference type="NCBI Taxonomy" id="545501"/>
    <lineage>
        <taxon>Bacteria</taxon>
        <taxon>Bacillati</taxon>
        <taxon>Bacillota</taxon>
        <taxon>Bacilli</taxon>
        <taxon>Bacillales</taxon>
        <taxon>Bacillaceae</taxon>
        <taxon>Oceanobacillus</taxon>
    </lineage>
</organism>
<dbReference type="PANTHER" id="PTHR35797">
    <property type="entry name" value="PROTEASE-RELATED"/>
    <property type="match status" value="1"/>
</dbReference>
<feature type="transmembrane region" description="Helical" evidence="1">
    <location>
        <begin position="50"/>
        <end position="70"/>
    </location>
</feature>
<dbReference type="Proteomes" id="UP000040453">
    <property type="component" value="Unassembled WGS sequence"/>
</dbReference>